<evidence type="ECO:0000256" key="1">
    <source>
        <dbReference type="SAM" id="MobiDB-lite"/>
    </source>
</evidence>
<feature type="compositionally biased region" description="Low complexity" evidence="1">
    <location>
        <begin position="190"/>
        <end position="203"/>
    </location>
</feature>
<dbReference type="AlphaFoldDB" id="A0A9W9DSJ6"/>
<feature type="region of interest" description="Disordered" evidence="1">
    <location>
        <begin position="1"/>
        <end position="29"/>
    </location>
</feature>
<feature type="compositionally biased region" description="Low complexity" evidence="1">
    <location>
        <begin position="213"/>
        <end position="230"/>
    </location>
</feature>
<dbReference type="Proteomes" id="UP001150266">
    <property type="component" value="Unassembled WGS sequence"/>
</dbReference>
<dbReference type="EMBL" id="JAOTPV010000005">
    <property type="protein sequence ID" value="KAJ4482335.1"/>
    <property type="molecule type" value="Genomic_DNA"/>
</dbReference>
<name>A0A9W9DSJ6_9AGAR</name>
<evidence type="ECO:0000259" key="2">
    <source>
        <dbReference type="Pfam" id="PF20415"/>
    </source>
</evidence>
<reference evidence="3" key="1">
    <citation type="submission" date="2022-08" db="EMBL/GenBank/DDBJ databases">
        <title>A Global Phylogenomic Analysis of the Shiitake Genus Lentinula.</title>
        <authorList>
            <consortium name="DOE Joint Genome Institute"/>
            <person name="Sierra-Patev S."/>
            <person name="Min B."/>
            <person name="Naranjo-Ortiz M."/>
            <person name="Looney B."/>
            <person name="Konkel Z."/>
            <person name="Slot J.C."/>
            <person name="Sakamoto Y."/>
            <person name="Steenwyk J.L."/>
            <person name="Rokas A."/>
            <person name="Carro J."/>
            <person name="Camarero S."/>
            <person name="Ferreira P."/>
            <person name="Molpeceres G."/>
            <person name="Ruiz-Duenas F.J."/>
            <person name="Serrano A."/>
            <person name="Henrissat B."/>
            <person name="Drula E."/>
            <person name="Hughes K.W."/>
            <person name="Mata J.L."/>
            <person name="Ishikawa N.K."/>
            <person name="Vargas-Isla R."/>
            <person name="Ushijima S."/>
            <person name="Smith C.A."/>
            <person name="Ahrendt S."/>
            <person name="Andreopoulos W."/>
            <person name="He G."/>
            <person name="Labutti K."/>
            <person name="Lipzen A."/>
            <person name="Ng V."/>
            <person name="Riley R."/>
            <person name="Sandor L."/>
            <person name="Barry K."/>
            <person name="Martinez A.T."/>
            <person name="Xiao Y."/>
            <person name="Gibbons J.G."/>
            <person name="Terashima K."/>
            <person name="Grigoriev I.V."/>
            <person name="Hibbett D.S."/>
        </authorList>
    </citation>
    <scope>NUCLEOTIDE SEQUENCE</scope>
    <source>
        <strain evidence="3">JLM2183</strain>
    </source>
</reference>
<keyword evidence="4" id="KW-1185">Reference proteome</keyword>
<gene>
    <name evidence="3" type="ORF">J3R30DRAFT_2159475</name>
</gene>
<dbReference type="Pfam" id="PF20415">
    <property type="entry name" value="DUF6699"/>
    <property type="match status" value="1"/>
</dbReference>
<proteinExistence type="predicted"/>
<evidence type="ECO:0000313" key="4">
    <source>
        <dbReference type="Proteomes" id="UP001150266"/>
    </source>
</evidence>
<protein>
    <recommendedName>
        <fullName evidence="2">DUF6699 domain-containing protein</fullName>
    </recommendedName>
</protein>
<dbReference type="OrthoDB" id="3241567at2759"/>
<feature type="domain" description="DUF6699" evidence="2">
    <location>
        <begin position="312"/>
        <end position="468"/>
    </location>
</feature>
<dbReference type="InterPro" id="IPR046522">
    <property type="entry name" value="DUF6699"/>
</dbReference>
<accession>A0A9W9DSJ6</accession>
<comment type="caution">
    <text evidence="3">The sequence shown here is derived from an EMBL/GenBank/DDBJ whole genome shotgun (WGS) entry which is preliminary data.</text>
</comment>
<organism evidence="3 4">
    <name type="scientific">Lentinula aciculospora</name>
    <dbReference type="NCBI Taxonomy" id="153920"/>
    <lineage>
        <taxon>Eukaryota</taxon>
        <taxon>Fungi</taxon>
        <taxon>Dikarya</taxon>
        <taxon>Basidiomycota</taxon>
        <taxon>Agaricomycotina</taxon>
        <taxon>Agaricomycetes</taxon>
        <taxon>Agaricomycetidae</taxon>
        <taxon>Agaricales</taxon>
        <taxon>Marasmiineae</taxon>
        <taxon>Omphalotaceae</taxon>
        <taxon>Lentinula</taxon>
    </lineage>
</organism>
<evidence type="ECO:0000313" key="3">
    <source>
        <dbReference type="EMBL" id="KAJ4482335.1"/>
    </source>
</evidence>
<sequence>MSSETRVTFGNVPGGPSRRFGPLHRSTRPARSIMRRPKTYTSRHLILGQIAQVRTSLNKLPQDISNTWLHGSMKPTNPAPHLHYVGSHSRSSVFAFSPLTTPSIRSSSRHRRHHSTSSSSSHKSQSSRHRRNASLPTSSSRSSSHAHGHKRGHSDITHTSKAGLESGNHGRDQRHTTVPNHKSGHRKSSSIDSSYSSVPKPSKGMQISPRQYPGSVQPGSSSSSRGFASPFHHSGSPFNLQGLGYTLPLTYAVHSSPHSTPSPPYNTYSDSVHPSGIVESDPWSQAPSIPPQLSERVHLHSELAYGTGHMMQWNMMQPPQSAISGFSDLLSNMIIYSGVPALDLATQDLLRSPACPGAAKIIIRPRDNNQALAEWMEHWGPLEIYPSSLTFENEITVFEVLQTVYSYFQIRLSKQATGEMSLESKQRIMHARANRVAFEGQMTDKAEWNRPPKRVDVLALWSIFGGFDVHHNSGDRNSQLDEPGWRVVELELRLRTA</sequence>
<feature type="region of interest" description="Disordered" evidence="1">
    <location>
        <begin position="101"/>
        <end position="230"/>
    </location>
</feature>